<dbReference type="NCBIfam" id="TIGR00231">
    <property type="entry name" value="small_GTP"/>
    <property type="match status" value="1"/>
</dbReference>
<dbReference type="AlphaFoldDB" id="A0AAW1LLU4"/>
<dbReference type="Gene3D" id="3.40.50.300">
    <property type="entry name" value="P-loop containing nucleotide triphosphate hydrolases"/>
    <property type="match status" value="1"/>
</dbReference>
<keyword evidence="5" id="KW-1185">Reference proteome</keyword>
<dbReference type="GO" id="GO:0005525">
    <property type="term" value="F:GTP binding"/>
    <property type="evidence" value="ECO:0007669"/>
    <property type="project" value="InterPro"/>
</dbReference>
<dbReference type="PANTHER" id="PTHR43681:SF1">
    <property type="entry name" value="SARCALUMENIN"/>
    <property type="match status" value="1"/>
</dbReference>
<evidence type="ECO:0000313" key="5">
    <source>
        <dbReference type="Proteomes" id="UP001443914"/>
    </source>
</evidence>
<dbReference type="GO" id="GO:0031969">
    <property type="term" value="C:chloroplast membrane"/>
    <property type="evidence" value="ECO:0007669"/>
    <property type="project" value="TreeGrafter"/>
</dbReference>
<sequence length="921" mass="101275">MTPLHTLTTTPTTLSPPLLPLPLFFSHPPHHHLKPLKHTPHRFTPFCLQNDAFHPPPPSKPRTLFPGGYKRANIKVPNLVLRLTPEEVLRGGGVIDFVDSAVAESVGIVVVGGGGGGGGGGGRLYEAACLLKSVIRDRAYLLVDERVDIAVAVNASGVLLSDQGLPPIVARNTLMGSKSESVFLPVVGKTVQTVNGAIFACDSEGADFLIISSFEEEHTDIWTESINQKIQIPVFYQSSLIKNDGWFNEDSVKIMSGASGVVTTLEELMSNGDVLSKLVNDIATVNGISQKEISKFSKLNMLNTTNGLASDLGISSFVDLEDSKAQFIKRERRLLVAAANVIEKSAPLMEEISLLNDAISQLAEPFLLVIVGEFNSGKSTFINALLGGKFLKDGVIPTTNEITFLRYAEVDTKHQQSSERHPDGRYVCYLPSQILQKMIVVDTPGTNVILQRQQRLTEEFIPRADLLLFVLSADRPLTESEVAFLRYTQQWKKKVVFVLNKADIYRNSSELDEAITFVKENVQKLLNVEDVKLFPISARSALEAKLTAAATGTDQRDLLASQSYSSTQGFIEFENFLNGFLDPSTSTGLERMKIKLETPISIAERLLFSCQTLVTQDCRYAKKDLTSLKELMGTVQDNAIRMESECISWRRQISSLVESTKLRVVKLVESTLLLSNLDLAFSLISKGEKSALIPGTQSVHNDIVSPALSDAQRLLVDYTAWLNENYAQEVKRYKETLEKRWPSTVDPLNQMAYTSSYLLNEVDGQSVKSIEKFSGTTASRLFDQEIRQVFLGAFGGLVAAGLSASLLTSVLSTTLEDLLALGLCSAGGLLAISSFPMRKQMVINKVKNIANMVGQEIEEAMQKDLLATIKNMESSVAKIGKPYEDAAQQRLDELLNTQGELTETEKKLKALQVELQNLHLS</sequence>
<feature type="domain" description="G" evidence="3">
    <location>
        <begin position="369"/>
        <end position="501"/>
    </location>
</feature>
<gene>
    <name evidence="4" type="ORF">RND81_04G072700</name>
</gene>
<evidence type="ECO:0000256" key="2">
    <source>
        <dbReference type="SAM" id="Phobius"/>
    </source>
</evidence>
<dbReference type="SUPFAM" id="SSF52540">
    <property type="entry name" value="P-loop containing nucleoside triphosphate hydrolases"/>
    <property type="match status" value="1"/>
</dbReference>
<keyword evidence="1" id="KW-0175">Coiled coil</keyword>
<dbReference type="Pfam" id="PF01926">
    <property type="entry name" value="MMR_HSR1"/>
    <property type="match status" value="1"/>
</dbReference>
<dbReference type="GO" id="GO:0010027">
    <property type="term" value="P:thylakoid membrane organization"/>
    <property type="evidence" value="ECO:0007669"/>
    <property type="project" value="TreeGrafter"/>
</dbReference>
<evidence type="ECO:0000256" key="1">
    <source>
        <dbReference type="SAM" id="Coils"/>
    </source>
</evidence>
<dbReference type="InterPro" id="IPR051943">
    <property type="entry name" value="TRAFAC_Dynamin-like_GTPase"/>
</dbReference>
<dbReference type="EMBL" id="JBDFQZ010000004">
    <property type="protein sequence ID" value="KAK9733520.1"/>
    <property type="molecule type" value="Genomic_DNA"/>
</dbReference>
<dbReference type="CDD" id="cd09912">
    <property type="entry name" value="DLP_2"/>
    <property type="match status" value="1"/>
</dbReference>
<keyword evidence="2" id="KW-0472">Membrane</keyword>
<dbReference type="InterPro" id="IPR027417">
    <property type="entry name" value="P-loop_NTPase"/>
</dbReference>
<keyword evidence="2" id="KW-1133">Transmembrane helix</keyword>
<dbReference type="FunFam" id="3.40.50.300:FF:001052">
    <property type="entry name" value="Probable transmembrane GTPase FZO-like, chloroplastic"/>
    <property type="match status" value="1"/>
</dbReference>
<feature type="transmembrane region" description="Helical" evidence="2">
    <location>
        <begin position="818"/>
        <end position="837"/>
    </location>
</feature>
<keyword evidence="2" id="KW-0812">Transmembrane</keyword>
<dbReference type="InterPro" id="IPR013785">
    <property type="entry name" value="Aldolase_TIM"/>
</dbReference>
<dbReference type="Proteomes" id="UP001443914">
    <property type="component" value="Unassembled WGS sequence"/>
</dbReference>
<reference evidence="4 5" key="1">
    <citation type="submission" date="2024-03" db="EMBL/GenBank/DDBJ databases">
        <title>WGS assembly of Saponaria officinalis var. Norfolk2.</title>
        <authorList>
            <person name="Jenkins J."/>
            <person name="Shu S."/>
            <person name="Grimwood J."/>
            <person name="Barry K."/>
            <person name="Goodstein D."/>
            <person name="Schmutz J."/>
            <person name="Leebens-Mack J."/>
            <person name="Osbourn A."/>
        </authorList>
    </citation>
    <scope>NUCLEOTIDE SEQUENCE [LARGE SCALE GENOMIC DNA]</scope>
    <source>
        <strain evidence="5">cv. Norfolk2</strain>
        <strain evidence="4">JIC</strain>
        <tissue evidence="4">Leaf</tissue>
    </source>
</reference>
<accession>A0AAW1LLU4</accession>
<protein>
    <recommendedName>
        <fullName evidence="3">G domain-containing protein</fullName>
    </recommendedName>
</protein>
<dbReference type="InterPro" id="IPR005225">
    <property type="entry name" value="Small_GTP-bd"/>
</dbReference>
<organism evidence="4 5">
    <name type="scientific">Saponaria officinalis</name>
    <name type="common">Common soapwort</name>
    <name type="synonym">Lychnis saponaria</name>
    <dbReference type="NCBI Taxonomy" id="3572"/>
    <lineage>
        <taxon>Eukaryota</taxon>
        <taxon>Viridiplantae</taxon>
        <taxon>Streptophyta</taxon>
        <taxon>Embryophyta</taxon>
        <taxon>Tracheophyta</taxon>
        <taxon>Spermatophyta</taxon>
        <taxon>Magnoliopsida</taxon>
        <taxon>eudicotyledons</taxon>
        <taxon>Gunneridae</taxon>
        <taxon>Pentapetalae</taxon>
        <taxon>Caryophyllales</taxon>
        <taxon>Caryophyllaceae</taxon>
        <taxon>Caryophylleae</taxon>
        <taxon>Saponaria</taxon>
    </lineage>
</organism>
<feature type="coiled-coil region" evidence="1">
    <location>
        <begin position="894"/>
        <end position="921"/>
    </location>
</feature>
<dbReference type="EMBL" id="JBDFQZ010000004">
    <property type="protein sequence ID" value="KAK9733521.1"/>
    <property type="molecule type" value="Genomic_DNA"/>
</dbReference>
<dbReference type="InterPro" id="IPR006073">
    <property type="entry name" value="GTP-bd"/>
</dbReference>
<dbReference type="PANTHER" id="PTHR43681">
    <property type="entry name" value="TRANSMEMBRANE GTPASE FZO"/>
    <property type="match status" value="1"/>
</dbReference>
<name>A0AAW1LLU4_SAPOF</name>
<evidence type="ECO:0000259" key="3">
    <source>
        <dbReference type="Pfam" id="PF01926"/>
    </source>
</evidence>
<dbReference type="FunFam" id="3.20.20.70:FF:000243">
    <property type="entry name" value="Probable transmembrane GTPase FZO-like, chloroplastic"/>
    <property type="match status" value="1"/>
</dbReference>
<comment type="caution">
    <text evidence="4">The sequence shown here is derived from an EMBL/GenBank/DDBJ whole genome shotgun (WGS) entry which is preliminary data.</text>
</comment>
<proteinExistence type="predicted"/>
<evidence type="ECO:0000313" key="4">
    <source>
        <dbReference type="EMBL" id="KAK9733521.1"/>
    </source>
</evidence>
<dbReference type="Gene3D" id="3.20.20.70">
    <property type="entry name" value="Aldolase class I"/>
    <property type="match status" value="1"/>
</dbReference>
<feature type="transmembrane region" description="Helical" evidence="2">
    <location>
        <begin position="789"/>
        <end position="812"/>
    </location>
</feature>